<dbReference type="AlphaFoldDB" id="A0A5N5TIW5"/>
<dbReference type="PANTHER" id="PTHR10569:SF2">
    <property type="entry name" value="GLYCOGEN DEBRANCHING ENZYME"/>
    <property type="match status" value="1"/>
</dbReference>
<dbReference type="EMBL" id="SEYY01000894">
    <property type="protein sequence ID" value="KAB7506288.1"/>
    <property type="molecule type" value="Genomic_DNA"/>
</dbReference>
<dbReference type="SUPFAM" id="SSF51445">
    <property type="entry name" value="(Trans)glycosidases"/>
    <property type="match status" value="1"/>
</dbReference>
<accession>A0A5N5TIW5</accession>
<feature type="domain" description="Eukaryotic glycogen debranching enzyme N-terminal" evidence="2">
    <location>
        <begin position="80"/>
        <end position="171"/>
    </location>
</feature>
<evidence type="ECO:0000259" key="2">
    <source>
        <dbReference type="Pfam" id="PF14699"/>
    </source>
</evidence>
<dbReference type="GO" id="GO:0005980">
    <property type="term" value="P:glycogen catabolic process"/>
    <property type="evidence" value="ECO:0007669"/>
    <property type="project" value="InterPro"/>
</dbReference>
<keyword evidence="5" id="KW-1185">Reference proteome</keyword>
<reference evidence="4 5" key="1">
    <citation type="journal article" date="2019" name="PLoS Biol.">
        <title>Sex chromosomes control vertical transmission of feminizing Wolbachia symbionts in an isopod.</title>
        <authorList>
            <person name="Becking T."/>
            <person name="Chebbi M.A."/>
            <person name="Giraud I."/>
            <person name="Moumen B."/>
            <person name="Laverre T."/>
            <person name="Caubet Y."/>
            <person name="Peccoud J."/>
            <person name="Gilbert C."/>
            <person name="Cordaux R."/>
        </authorList>
    </citation>
    <scope>NUCLEOTIDE SEQUENCE [LARGE SCALE GENOMIC DNA]</scope>
    <source>
        <strain evidence="4">ANa2</strain>
        <tissue evidence="4">Whole body excluding digestive tract and cuticle</tissue>
    </source>
</reference>
<dbReference type="Pfam" id="PF14699">
    <property type="entry name" value="hGDE_N"/>
    <property type="match status" value="1"/>
</dbReference>
<dbReference type="GO" id="GO:0004134">
    <property type="term" value="F:4-alpha-glucanotransferase activity"/>
    <property type="evidence" value="ECO:0007669"/>
    <property type="project" value="InterPro"/>
</dbReference>
<dbReference type="Pfam" id="PF14701">
    <property type="entry name" value="hDGE_amylase"/>
    <property type="match status" value="1"/>
</dbReference>
<organism evidence="4 5">
    <name type="scientific">Armadillidium nasatum</name>
    <dbReference type="NCBI Taxonomy" id="96803"/>
    <lineage>
        <taxon>Eukaryota</taxon>
        <taxon>Metazoa</taxon>
        <taxon>Ecdysozoa</taxon>
        <taxon>Arthropoda</taxon>
        <taxon>Crustacea</taxon>
        <taxon>Multicrustacea</taxon>
        <taxon>Malacostraca</taxon>
        <taxon>Eumalacostraca</taxon>
        <taxon>Peracarida</taxon>
        <taxon>Isopoda</taxon>
        <taxon>Oniscidea</taxon>
        <taxon>Crinocheta</taxon>
        <taxon>Armadillidiidae</taxon>
        <taxon>Armadillidium</taxon>
    </lineage>
</organism>
<dbReference type="PANTHER" id="PTHR10569">
    <property type="entry name" value="GLYCOGEN DEBRANCHING ENZYME"/>
    <property type="match status" value="1"/>
</dbReference>
<evidence type="ECO:0000313" key="4">
    <source>
        <dbReference type="EMBL" id="KAB7506288.1"/>
    </source>
</evidence>
<dbReference type="InterPro" id="IPR010401">
    <property type="entry name" value="AGL/Gdb1"/>
</dbReference>
<sequence>MQVSLKLVSFPQKQSDQNGDASPVEVTSHKPEEASQAVIKEDQCTSPIESSVISGSTPEASIKKMQPQKTVTVVQLGYVLQFRPGTSLFGKKVNVFTNHPDKVSDTFERARFRRLPWKNDSDTKGDDTCLFVEVPIITAGSFRFYFTYDDRDDLSSAAGSGYFIVDPVLTYGSDNEILPLDCVQCQTVMAKCLGPFEEWPDRLRVSKESGYNMIHFTPIQELGASRSGYSLSDQHRLNPDFSTHSPKAI</sequence>
<feature type="compositionally biased region" description="Polar residues" evidence="1">
    <location>
        <begin position="11"/>
        <end position="20"/>
    </location>
</feature>
<dbReference type="InterPro" id="IPR029436">
    <property type="entry name" value="AGL_euk_N"/>
</dbReference>
<comment type="caution">
    <text evidence="4">The sequence shown here is derived from an EMBL/GenBank/DDBJ whole genome shotgun (WGS) entry which is preliminary data.</text>
</comment>
<protein>
    <submittedName>
        <fullName evidence="4">Glycogen debranching enzyme</fullName>
    </submittedName>
</protein>
<gene>
    <name evidence="4" type="primary">AGL</name>
    <name evidence="4" type="ORF">Anas_03613</name>
</gene>
<name>A0A5N5TIW5_9CRUS</name>
<proteinExistence type="predicted"/>
<dbReference type="InterPro" id="IPR032792">
    <property type="entry name" value="AGL_glucanoTrfase"/>
</dbReference>
<feature type="region of interest" description="Disordered" evidence="1">
    <location>
        <begin position="1"/>
        <end position="38"/>
    </location>
</feature>
<dbReference type="InterPro" id="IPR017853">
    <property type="entry name" value="GH"/>
</dbReference>
<feature type="compositionally biased region" description="Basic and acidic residues" evidence="1">
    <location>
        <begin position="27"/>
        <end position="38"/>
    </location>
</feature>
<dbReference type="GO" id="GO:0004135">
    <property type="term" value="F:amylo-alpha-1,6-glucosidase activity"/>
    <property type="evidence" value="ECO:0007669"/>
    <property type="project" value="InterPro"/>
</dbReference>
<evidence type="ECO:0000256" key="1">
    <source>
        <dbReference type="SAM" id="MobiDB-lite"/>
    </source>
</evidence>
<evidence type="ECO:0000313" key="5">
    <source>
        <dbReference type="Proteomes" id="UP000326759"/>
    </source>
</evidence>
<evidence type="ECO:0000259" key="3">
    <source>
        <dbReference type="Pfam" id="PF14701"/>
    </source>
</evidence>
<feature type="domain" description="Glycogen debranching enzyme glucanotransferase" evidence="3">
    <location>
        <begin position="177"/>
        <end position="242"/>
    </location>
</feature>
<dbReference type="OrthoDB" id="10248904at2759"/>
<dbReference type="Proteomes" id="UP000326759">
    <property type="component" value="Unassembled WGS sequence"/>
</dbReference>